<evidence type="ECO:0000313" key="3">
    <source>
        <dbReference type="Proteomes" id="UP000218083"/>
    </source>
</evidence>
<reference evidence="2 3" key="1">
    <citation type="submission" date="2017-08" db="EMBL/GenBank/DDBJ databases">
        <title>The strain WRN001 was isolated from Binhai saline alkaline soil, Tianjin, China.</title>
        <authorList>
            <person name="Liu D."/>
            <person name="Zhang G."/>
        </authorList>
    </citation>
    <scope>NUCLEOTIDE SEQUENCE [LARGE SCALE GENOMIC DNA]</scope>
    <source>
        <strain evidence="2 3">WN019</strain>
    </source>
</reference>
<accession>A0A2A2FE88</accession>
<dbReference type="InterPro" id="IPR001279">
    <property type="entry name" value="Metallo-B-lactamas"/>
</dbReference>
<name>A0A2A2FE88_9EURY</name>
<dbReference type="SUPFAM" id="SSF56281">
    <property type="entry name" value="Metallo-hydrolase/oxidoreductase"/>
    <property type="match status" value="1"/>
</dbReference>
<dbReference type="EMBL" id="NSKC01000008">
    <property type="protein sequence ID" value="PAU83064.1"/>
    <property type="molecule type" value="Genomic_DNA"/>
</dbReference>
<comment type="caution">
    <text evidence="2">The sequence shown here is derived from an EMBL/GenBank/DDBJ whole genome shotgun (WGS) entry which is preliminary data.</text>
</comment>
<dbReference type="Pfam" id="PF00753">
    <property type="entry name" value="Lactamase_B"/>
    <property type="match status" value="1"/>
</dbReference>
<dbReference type="InterPro" id="IPR036866">
    <property type="entry name" value="RibonucZ/Hydroxyglut_hydro"/>
</dbReference>
<organism evidence="2 3">
    <name type="scientific">Halorubrum salipaludis</name>
    <dbReference type="NCBI Taxonomy" id="2032630"/>
    <lineage>
        <taxon>Archaea</taxon>
        <taxon>Methanobacteriati</taxon>
        <taxon>Methanobacteriota</taxon>
        <taxon>Stenosarchaea group</taxon>
        <taxon>Halobacteria</taxon>
        <taxon>Halobacteriales</taxon>
        <taxon>Haloferacaceae</taxon>
        <taxon>Halorubrum</taxon>
    </lineage>
</organism>
<dbReference type="GO" id="GO:0016787">
    <property type="term" value="F:hydrolase activity"/>
    <property type="evidence" value="ECO:0007669"/>
    <property type="project" value="UniProtKB-KW"/>
</dbReference>
<dbReference type="Proteomes" id="UP000218083">
    <property type="component" value="Unassembled WGS sequence"/>
</dbReference>
<proteinExistence type="predicted"/>
<evidence type="ECO:0000313" key="2">
    <source>
        <dbReference type="EMBL" id="PAU83064.1"/>
    </source>
</evidence>
<keyword evidence="3" id="KW-1185">Reference proteome</keyword>
<evidence type="ECO:0000259" key="1">
    <source>
        <dbReference type="SMART" id="SM00849"/>
    </source>
</evidence>
<dbReference type="Gene3D" id="3.60.15.10">
    <property type="entry name" value="Ribonuclease Z/Hydroxyacylglutathione hydrolase-like"/>
    <property type="match status" value="1"/>
</dbReference>
<protein>
    <submittedName>
        <fullName evidence="2">Zn-dependent hydrolase</fullName>
    </submittedName>
</protein>
<sequence length="208" mass="22158">MTELRSGVYDVTVREANGGRYRVFVLDGETPTIVDAGFADTVGEVVDAVDELGIAPERIAVTHGDGDHVGGLAGLVEALDLESWVPAECEADLGVEPDHRFGDGDAVGRFEAVHVPGHTEDAYALVDEAGDLAVLGDAVFGADARGLPEGYFVLPAGYYSADLNRADESLGRLLDYEFDMGLVFHGESVTADASRKLERFVRFAGRPD</sequence>
<dbReference type="PANTHER" id="PTHR42951">
    <property type="entry name" value="METALLO-BETA-LACTAMASE DOMAIN-CONTAINING"/>
    <property type="match status" value="1"/>
</dbReference>
<dbReference type="PANTHER" id="PTHR42951:SF17">
    <property type="entry name" value="METALLO-BETA-LACTAMASE DOMAIN-CONTAINING PROTEIN"/>
    <property type="match status" value="1"/>
</dbReference>
<feature type="domain" description="Metallo-beta-lactamase" evidence="1">
    <location>
        <begin position="19"/>
        <end position="185"/>
    </location>
</feature>
<dbReference type="SMART" id="SM00849">
    <property type="entry name" value="Lactamase_B"/>
    <property type="match status" value="1"/>
</dbReference>
<keyword evidence="2" id="KW-0378">Hydrolase</keyword>
<dbReference type="AlphaFoldDB" id="A0A2A2FE88"/>
<dbReference type="InterPro" id="IPR050855">
    <property type="entry name" value="NDM-1-like"/>
</dbReference>
<gene>
    <name evidence="2" type="ORF">CK500_12890</name>
</gene>